<proteinExistence type="predicted"/>
<accession>A0A1G9X8W0</accession>
<dbReference type="AlphaFoldDB" id="A0A1G9X8W0"/>
<evidence type="ECO:0000313" key="2">
    <source>
        <dbReference type="EMBL" id="SDM92886.1"/>
    </source>
</evidence>
<feature type="signal peptide" evidence="1">
    <location>
        <begin position="1"/>
        <end position="20"/>
    </location>
</feature>
<keyword evidence="3" id="KW-1185">Reference proteome</keyword>
<dbReference type="Proteomes" id="UP000198704">
    <property type="component" value="Unassembled WGS sequence"/>
</dbReference>
<dbReference type="OrthoDB" id="7999512at2"/>
<gene>
    <name evidence="2" type="ORF">SAMN05216360_104288</name>
</gene>
<name>A0A1G9X8W0_9HYPH</name>
<evidence type="ECO:0000256" key="1">
    <source>
        <dbReference type="SAM" id="SignalP"/>
    </source>
</evidence>
<reference evidence="3" key="1">
    <citation type="submission" date="2016-10" db="EMBL/GenBank/DDBJ databases">
        <authorList>
            <person name="Varghese N."/>
            <person name="Submissions S."/>
        </authorList>
    </citation>
    <scope>NUCLEOTIDE SEQUENCE [LARGE SCALE GENOMIC DNA]</scope>
    <source>
        <strain evidence="3">BL47</strain>
    </source>
</reference>
<dbReference type="EMBL" id="FNHS01000004">
    <property type="protein sequence ID" value="SDM92886.1"/>
    <property type="molecule type" value="Genomic_DNA"/>
</dbReference>
<dbReference type="PROSITE" id="PS51257">
    <property type="entry name" value="PROKAR_LIPOPROTEIN"/>
    <property type="match status" value="1"/>
</dbReference>
<keyword evidence="1" id="KW-0732">Signal</keyword>
<organism evidence="2 3">
    <name type="scientific">Methylobacterium phyllostachyos</name>
    <dbReference type="NCBI Taxonomy" id="582672"/>
    <lineage>
        <taxon>Bacteria</taxon>
        <taxon>Pseudomonadati</taxon>
        <taxon>Pseudomonadota</taxon>
        <taxon>Alphaproteobacteria</taxon>
        <taxon>Hyphomicrobiales</taxon>
        <taxon>Methylobacteriaceae</taxon>
        <taxon>Methylobacterium</taxon>
    </lineage>
</organism>
<dbReference type="RefSeq" id="WP_091714968.1">
    <property type="nucleotide sequence ID" value="NZ_FNHS01000004.1"/>
</dbReference>
<feature type="chain" id="PRO_5011558052" evidence="1">
    <location>
        <begin position="21"/>
        <end position="70"/>
    </location>
</feature>
<protein>
    <submittedName>
        <fullName evidence="2">Uncharacterized protein</fullName>
    </submittedName>
</protein>
<evidence type="ECO:0000313" key="3">
    <source>
        <dbReference type="Proteomes" id="UP000198704"/>
    </source>
</evidence>
<sequence>MRRLHLIAALLLAAAASACAPNPIIARDPIPAPGPTDVYACDSKPLPVNAFISDCKPVPASPQVVLRARG</sequence>